<dbReference type="RefSeq" id="WP_045579677.1">
    <property type="nucleotide sequence ID" value="NZ_CP013421.1"/>
</dbReference>
<gene>
    <name evidence="1" type="ORF">WJ35_15990</name>
</gene>
<accession>A0A1B4LHJ5</accession>
<dbReference type="EMBL" id="CP013421">
    <property type="protein sequence ID" value="AOJ76604.1"/>
    <property type="molecule type" value="Genomic_DNA"/>
</dbReference>
<evidence type="ECO:0008006" key="3">
    <source>
        <dbReference type="Google" id="ProtNLM"/>
    </source>
</evidence>
<protein>
    <recommendedName>
        <fullName evidence="3">DUF2325 domain-containing protein</fullName>
    </recommendedName>
</protein>
<sequence>MPRPAMCALERSTQRASQSMREHDEALARLARVRAHAASLARELQAVEQVMLDGDLLSAMLVGRRFVYVGGRPGSNAVLRAWSSASGGEFVHHVARIDDDGGPRAQQFAALLQRADAVLCPLDTIDPDSLAALRAHCARRRVRWIALRTSSVASFIAGVLKAQRISRAARAAACVCPRHG</sequence>
<dbReference type="AlphaFoldDB" id="A0A1B4LHJ5"/>
<proteinExistence type="predicted"/>
<evidence type="ECO:0000313" key="1">
    <source>
        <dbReference type="EMBL" id="AOJ76604.1"/>
    </source>
</evidence>
<dbReference type="GeneID" id="45683428"/>
<organism evidence="1 2">
    <name type="scientific">Burkholderia ubonensis</name>
    <dbReference type="NCBI Taxonomy" id="101571"/>
    <lineage>
        <taxon>Bacteria</taxon>
        <taxon>Pseudomonadati</taxon>
        <taxon>Pseudomonadota</taxon>
        <taxon>Betaproteobacteria</taxon>
        <taxon>Burkholderiales</taxon>
        <taxon>Burkholderiaceae</taxon>
        <taxon>Burkholderia</taxon>
        <taxon>Burkholderia cepacia complex</taxon>
    </lineage>
</organism>
<reference evidence="1 2" key="1">
    <citation type="submission" date="2015-12" db="EMBL/GenBank/DDBJ databases">
        <title>Diversity of Burkholderia near neighbor genomes.</title>
        <authorList>
            <person name="Sahl J."/>
            <person name="Wagner D."/>
            <person name="Keim P."/>
        </authorList>
    </citation>
    <scope>NUCLEOTIDE SEQUENCE [LARGE SCALE GENOMIC DNA]</scope>
    <source>
        <strain evidence="1 2">MSMB0783</strain>
    </source>
</reference>
<evidence type="ECO:0000313" key="2">
    <source>
        <dbReference type="Proteomes" id="UP000243680"/>
    </source>
</evidence>
<dbReference type="Proteomes" id="UP000243680">
    <property type="component" value="Chromosome 3"/>
</dbReference>
<name>A0A1B4LHJ5_9BURK</name>